<name>A0A9P4TLR9_CURKU</name>
<dbReference type="GO" id="GO:0006107">
    <property type="term" value="P:oxaloacetate metabolic process"/>
    <property type="evidence" value="ECO:0007669"/>
    <property type="project" value="UniProtKB-ARBA"/>
</dbReference>
<evidence type="ECO:0008006" key="11">
    <source>
        <dbReference type="Google" id="ProtNLM"/>
    </source>
</evidence>
<evidence type="ECO:0000313" key="9">
    <source>
        <dbReference type="EMBL" id="KAF3007948.1"/>
    </source>
</evidence>
<keyword evidence="10" id="KW-1185">Reference proteome</keyword>
<dbReference type="Gene3D" id="3.90.850.10">
    <property type="entry name" value="Fumarylacetoacetase-like, C-terminal domain"/>
    <property type="match status" value="1"/>
</dbReference>
<evidence type="ECO:0000256" key="5">
    <source>
        <dbReference type="ARBA" id="ARBA00023026"/>
    </source>
</evidence>
<comment type="caution">
    <text evidence="9">The sequence shown here is derived from an EMBL/GenBank/DDBJ whole genome shotgun (WGS) entry which is preliminary data.</text>
</comment>
<evidence type="ECO:0000256" key="2">
    <source>
        <dbReference type="ARBA" id="ARBA00005668"/>
    </source>
</evidence>
<dbReference type="PANTHER" id="PTHR11820:SF7">
    <property type="entry name" value="ACYLPYRUVASE FAHD1, MITOCHONDRIAL"/>
    <property type="match status" value="1"/>
</dbReference>
<dbReference type="SUPFAM" id="SSF56529">
    <property type="entry name" value="FAH"/>
    <property type="match status" value="1"/>
</dbReference>
<feature type="domain" description="Fumarylacetoacetase-like C-terminal" evidence="8">
    <location>
        <begin position="81"/>
        <end position="292"/>
    </location>
</feature>
<dbReference type="SUPFAM" id="SSF53474">
    <property type="entry name" value="alpha/beta-Hydrolases"/>
    <property type="match status" value="1"/>
</dbReference>
<dbReference type="Pfam" id="PF01557">
    <property type="entry name" value="FAA_hydrolase"/>
    <property type="match status" value="1"/>
</dbReference>
<accession>A0A9P4TLR9</accession>
<dbReference type="GO" id="GO:0050163">
    <property type="term" value="F:oxaloacetate tautomerase activity"/>
    <property type="evidence" value="ECO:0007669"/>
    <property type="project" value="UniProtKB-ARBA"/>
</dbReference>
<dbReference type="Pfam" id="PF00561">
    <property type="entry name" value="Abhydrolase_1"/>
    <property type="match status" value="1"/>
</dbReference>
<dbReference type="OrthoDB" id="194468at2759"/>
<reference evidence="9" key="1">
    <citation type="submission" date="2019-04" db="EMBL/GenBank/DDBJ databases">
        <title>Sequencing of skin fungus with MAO and IRED activity.</title>
        <authorList>
            <person name="Marsaioli A.J."/>
            <person name="Bonatto J.M.C."/>
            <person name="Reis Junior O."/>
        </authorList>
    </citation>
    <scope>NUCLEOTIDE SEQUENCE</scope>
    <source>
        <strain evidence="9">30M1</strain>
    </source>
</reference>
<dbReference type="Gene3D" id="3.40.50.1820">
    <property type="entry name" value="alpha/beta hydrolase"/>
    <property type="match status" value="1"/>
</dbReference>
<dbReference type="AlphaFoldDB" id="A0A9P4TLR9"/>
<dbReference type="Proteomes" id="UP000801428">
    <property type="component" value="Unassembled WGS sequence"/>
</dbReference>
<keyword evidence="5" id="KW-0843">Virulence</keyword>
<evidence type="ECO:0000259" key="7">
    <source>
        <dbReference type="Pfam" id="PF00561"/>
    </source>
</evidence>
<sequence>MSTKEERRNYVAYQDRQDRKNHVGHYDLTAGTIQPLSFTSGTQISNLYQVIEAGESNITGAGAPIDASSVNILPPFAARDVLCVGKNYIDHAKEFNSSGFDSSDKVDVPSHPVIFTKRYTSIIADGEDIYPHPEFTATADYEGEIGVIIGKSGFRVTEQDAMSHVWGYTIINDMTARERQRDHKQFYIGKSPDTFCPMGPIAVPASQLKGVLRVQTHVNGELRQDATTDDLIFSIPYLIKTMSEGQTLQPGDVLATGTPAGVGLGLKPPVYLKPGDTIAISVTGLGTLTNRIALTSPKPSATKPAESHLTYSNFRLPMSQLTHINSKPLLYTPSGPSSGSPIIFIHGLGGSHATFASLIHTLGLEYTHSLHLFDLEGHGASPTHPLSTLSIPSFAKDVAGVFEQASIASDSTATIVAHSMGCLIALHYALTYPEKVKHLILLNPPSLPFPHEGVEALRQRAQLVRREGMIGIANKIALSATSPQSQAKNFAAVNAVMLSVQNQDPEGYAKACTALADAEPVEWEKVLTKVTLVTGSEDGVARVDACEDVIDRMRGRATLEVLKGVGHWSIFEDVEGVARVVEKVLGRGDVA</sequence>
<comment type="subcellular location">
    <subcellularLocation>
        <location evidence="1">Peroxisome</location>
    </subcellularLocation>
</comment>
<dbReference type="InterPro" id="IPR011234">
    <property type="entry name" value="Fumarylacetoacetase-like_C"/>
</dbReference>
<evidence type="ECO:0000256" key="6">
    <source>
        <dbReference type="ARBA" id="ARBA00023140"/>
    </source>
</evidence>
<evidence type="ECO:0000256" key="4">
    <source>
        <dbReference type="ARBA" id="ARBA00022723"/>
    </source>
</evidence>
<dbReference type="GO" id="GO:0018773">
    <property type="term" value="F:acetylpyruvate hydrolase activity"/>
    <property type="evidence" value="ECO:0007669"/>
    <property type="project" value="TreeGrafter"/>
</dbReference>
<dbReference type="InterPro" id="IPR000073">
    <property type="entry name" value="AB_hydrolase_1"/>
</dbReference>
<keyword evidence="6" id="KW-0576">Peroxisome</keyword>
<feature type="domain" description="AB hydrolase-1" evidence="7">
    <location>
        <begin position="341"/>
        <end position="572"/>
    </location>
</feature>
<protein>
    <recommendedName>
        <fullName evidence="11">Fumarylacetoacetate hydrolase-like protein</fullName>
    </recommendedName>
</protein>
<proteinExistence type="inferred from homology"/>
<organism evidence="9 10">
    <name type="scientific">Curvularia kusanoi</name>
    <name type="common">Cochliobolus kusanoi</name>
    <dbReference type="NCBI Taxonomy" id="90978"/>
    <lineage>
        <taxon>Eukaryota</taxon>
        <taxon>Fungi</taxon>
        <taxon>Dikarya</taxon>
        <taxon>Ascomycota</taxon>
        <taxon>Pezizomycotina</taxon>
        <taxon>Dothideomycetes</taxon>
        <taxon>Pleosporomycetidae</taxon>
        <taxon>Pleosporales</taxon>
        <taxon>Pleosporineae</taxon>
        <taxon>Pleosporaceae</taxon>
        <taxon>Curvularia</taxon>
    </lineage>
</organism>
<evidence type="ECO:0000259" key="8">
    <source>
        <dbReference type="Pfam" id="PF01557"/>
    </source>
</evidence>
<keyword evidence="4" id="KW-0479">Metal-binding</keyword>
<dbReference type="EMBL" id="SWKU01000004">
    <property type="protein sequence ID" value="KAF3007948.1"/>
    <property type="molecule type" value="Genomic_DNA"/>
</dbReference>
<comment type="similarity">
    <text evidence="3">Belongs to the FAH family.</text>
</comment>
<evidence type="ECO:0000313" key="10">
    <source>
        <dbReference type="Proteomes" id="UP000801428"/>
    </source>
</evidence>
<dbReference type="InterPro" id="IPR036663">
    <property type="entry name" value="Fumarylacetoacetase_C_sf"/>
</dbReference>
<gene>
    <name evidence="9" type="ORF">E8E13_011290</name>
</gene>
<dbReference type="GO" id="GO:0005777">
    <property type="term" value="C:peroxisome"/>
    <property type="evidence" value="ECO:0007669"/>
    <property type="project" value="UniProtKB-SubCell"/>
</dbReference>
<comment type="similarity">
    <text evidence="2">Belongs to the AB hydrolase superfamily. AKT2 hydrolase family.</text>
</comment>
<evidence type="ECO:0000256" key="1">
    <source>
        <dbReference type="ARBA" id="ARBA00004275"/>
    </source>
</evidence>
<dbReference type="FunFam" id="3.90.850.10:FF:000002">
    <property type="entry name" value="2-hydroxyhepta-2,4-diene-1,7-dioate isomerase"/>
    <property type="match status" value="1"/>
</dbReference>
<dbReference type="PANTHER" id="PTHR11820">
    <property type="entry name" value="ACYLPYRUVASE"/>
    <property type="match status" value="1"/>
</dbReference>
<dbReference type="InterPro" id="IPR029058">
    <property type="entry name" value="AB_hydrolase_fold"/>
</dbReference>
<evidence type="ECO:0000256" key="3">
    <source>
        <dbReference type="ARBA" id="ARBA00010211"/>
    </source>
</evidence>
<dbReference type="GO" id="GO:0046872">
    <property type="term" value="F:metal ion binding"/>
    <property type="evidence" value="ECO:0007669"/>
    <property type="project" value="UniProtKB-KW"/>
</dbReference>